<feature type="signal peptide" evidence="1">
    <location>
        <begin position="1"/>
        <end position="19"/>
    </location>
</feature>
<feature type="chain" id="PRO_5045579111" evidence="1">
    <location>
        <begin position="20"/>
        <end position="275"/>
    </location>
</feature>
<dbReference type="RefSeq" id="WP_172274479.1">
    <property type="nucleotide sequence ID" value="NZ_CASGMU010000018.1"/>
</dbReference>
<keyword evidence="1" id="KW-0732">Signal</keyword>
<feature type="domain" description="Serine aminopeptidase S33" evidence="2">
    <location>
        <begin position="50"/>
        <end position="164"/>
    </location>
</feature>
<protein>
    <submittedName>
        <fullName evidence="3">Alpha/beta fold hydrolase</fullName>
    </submittedName>
</protein>
<keyword evidence="3" id="KW-0378">Hydrolase</keyword>
<accession>A0ABX2AK92</accession>
<dbReference type="PANTHER" id="PTHR43265:SF1">
    <property type="entry name" value="ESTERASE ESTD"/>
    <property type="match status" value="1"/>
</dbReference>
<dbReference type="InterPro" id="IPR053145">
    <property type="entry name" value="AB_hydrolase_Est10"/>
</dbReference>
<dbReference type="InterPro" id="IPR022742">
    <property type="entry name" value="Hydrolase_4"/>
</dbReference>
<sequence length="275" mass="30154">MKRLFFVSVFFLSLFSAHSAGSDTDVTLQGAIGKLAATVHKPELKSGEKCPIVIMCHGFGGDRKSGLFTSIADTLKAHGIASILFDFNAHGESEGRFRDMTVPNEIEDAKCIYNYVASLPYVSKVAVVGHSQGGVVSAMLAGELGGRKIKAVVLMAPAAVLRDDAIRGNTFGAQYNPLDPPEVVRLFGNRELGRDYIKTAFSLPIYETSEKYDGPACIIHGTGDRIVPYTYGERFHHIWKDSELHLLEAYGHGFEPDWHKASMMAAAYLIKKLKR</sequence>
<dbReference type="EMBL" id="JABKKF010000003">
    <property type="protein sequence ID" value="NPD91606.1"/>
    <property type="molecule type" value="Genomic_DNA"/>
</dbReference>
<comment type="caution">
    <text evidence="3">The sequence shown here is derived from an EMBL/GenBank/DDBJ whole genome shotgun (WGS) entry which is preliminary data.</text>
</comment>
<reference evidence="3 4" key="1">
    <citation type="submission" date="2020-05" db="EMBL/GenBank/DDBJ databases">
        <title>Distinct polysaccharide utilization as determinants for interspecies competition between intestinal Prevotella spp.</title>
        <authorList>
            <person name="Galvez E.J.C."/>
            <person name="Iljazovic A."/>
            <person name="Strowig T."/>
        </authorList>
    </citation>
    <scope>NUCLEOTIDE SEQUENCE [LARGE SCALE GENOMIC DNA]</scope>
    <source>
        <strain evidence="3 4">PMUR</strain>
    </source>
</reference>
<dbReference type="PANTHER" id="PTHR43265">
    <property type="entry name" value="ESTERASE ESTD"/>
    <property type="match status" value="1"/>
</dbReference>
<evidence type="ECO:0000313" key="3">
    <source>
        <dbReference type="EMBL" id="NPD91606.1"/>
    </source>
</evidence>
<evidence type="ECO:0000313" key="4">
    <source>
        <dbReference type="Proteomes" id="UP000714420"/>
    </source>
</evidence>
<dbReference type="SUPFAM" id="SSF53474">
    <property type="entry name" value="alpha/beta-Hydrolases"/>
    <property type="match status" value="1"/>
</dbReference>
<organism evidence="3 4">
    <name type="scientific">Xylanibacter muris</name>
    <dbReference type="NCBI Taxonomy" id="2736290"/>
    <lineage>
        <taxon>Bacteria</taxon>
        <taxon>Pseudomonadati</taxon>
        <taxon>Bacteroidota</taxon>
        <taxon>Bacteroidia</taxon>
        <taxon>Bacteroidales</taxon>
        <taxon>Prevotellaceae</taxon>
        <taxon>Xylanibacter</taxon>
    </lineage>
</organism>
<evidence type="ECO:0000259" key="2">
    <source>
        <dbReference type="Pfam" id="PF12146"/>
    </source>
</evidence>
<proteinExistence type="predicted"/>
<dbReference type="Proteomes" id="UP000714420">
    <property type="component" value="Unassembled WGS sequence"/>
</dbReference>
<dbReference type="Gene3D" id="3.40.50.1820">
    <property type="entry name" value="alpha/beta hydrolase"/>
    <property type="match status" value="1"/>
</dbReference>
<gene>
    <name evidence="3" type="ORF">HPS56_04430</name>
</gene>
<dbReference type="GO" id="GO:0016787">
    <property type="term" value="F:hydrolase activity"/>
    <property type="evidence" value="ECO:0007669"/>
    <property type="project" value="UniProtKB-KW"/>
</dbReference>
<name>A0ABX2AK92_9BACT</name>
<evidence type="ECO:0000256" key="1">
    <source>
        <dbReference type="SAM" id="SignalP"/>
    </source>
</evidence>
<dbReference type="InterPro" id="IPR029058">
    <property type="entry name" value="AB_hydrolase_fold"/>
</dbReference>
<dbReference type="Pfam" id="PF12146">
    <property type="entry name" value="Hydrolase_4"/>
    <property type="match status" value="1"/>
</dbReference>
<keyword evidence="4" id="KW-1185">Reference proteome</keyword>